<reference evidence="1" key="1">
    <citation type="submission" date="2023-03" db="EMBL/GenBank/DDBJ databases">
        <title>Massive genome expansion in bonnet fungi (Mycena s.s.) driven by repeated elements and novel gene families across ecological guilds.</title>
        <authorList>
            <consortium name="Lawrence Berkeley National Laboratory"/>
            <person name="Harder C.B."/>
            <person name="Miyauchi S."/>
            <person name="Viragh M."/>
            <person name="Kuo A."/>
            <person name="Thoen E."/>
            <person name="Andreopoulos B."/>
            <person name="Lu D."/>
            <person name="Skrede I."/>
            <person name="Drula E."/>
            <person name="Henrissat B."/>
            <person name="Morin E."/>
            <person name="Kohler A."/>
            <person name="Barry K."/>
            <person name="LaButti K."/>
            <person name="Morin E."/>
            <person name="Salamov A."/>
            <person name="Lipzen A."/>
            <person name="Mereny Z."/>
            <person name="Hegedus B."/>
            <person name="Baldrian P."/>
            <person name="Stursova M."/>
            <person name="Weitz H."/>
            <person name="Taylor A."/>
            <person name="Grigoriev I.V."/>
            <person name="Nagy L.G."/>
            <person name="Martin F."/>
            <person name="Kauserud H."/>
        </authorList>
    </citation>
    <scope>NUCLEOTIDE SEQUENCE</scope>
    <source>
        <strain evidence="1">CBHHK067</strain>
    </source>
</reference>
<organism evidence="1 2">
    <name type="scientific">Mycena rosella</name>
    <name type="common">Pink bonnet</name>
    <name type="synonym">Agaricus rosellus</name>
    <dbReference type="NCBI Taxonomy" id="1033263"/>
    <lineage>
        <taxon>Eukaryota</taxon>
        <taxon>Fungi</taxon>
        <taxon>Dikarya</taxon>
        <taxon>Basidiomycota</taxon>
        <taxon>Agaricomycotina</taxon>
        <taxon>Agaricomycetes</taxon>
        <taxon>Agaricomycetidae</taxon>
        <taxon>Agaricales</taxon>
        <taxon>Marasmiineae</taxon>
        <taxon>Mycenaceae</taxon>
        <taxon>Mycena</taxon>
    </lineage>
</organism>
<accession>A0AAD7BSK6</accession>
<evidence type="ECO:0000313" key="1">
    <source>
        <dbReference type="EMBL" id="KAJ7629598.1"/>
    </source>
</evidence>
<keyword evidence="2" id="KW-1185">Reference proteome</keyword>
<comment type="caution">
    <text evidence="1">The sequence shown here is derived from an EMBL/GenBank/DDBJ whole genome shotgun (WGS) entry which is preliminary data.</text>
</comment>
<dbReference type="AlphaFoldDB" id="A0AAD7BSK6"/>
<dbReference type="EMBL" id="JARKIE010000537">
    <property type="protein sequence ID" value="KAJ7629598.1"/>
    <property type="molecule type" value="Genomic_DNA"/>
</dbReference>
<protein>
    <submittedName>
        <fullName evidence="1">Uncharacterized protein</fullName>
    </submittedName>
</protein>
<gene>
    <name evidence="1" type="ORF">B0H17DRAFT_1150526</name>
</gene>
<proteinExistence type="predicted"/>
<evidence type="ECO:0000313" key="2">
    <source>
        <dbReference type="Proteomes" id="UP001221757"/>
    </source>
</evidence>
<name>A0AAD7BSK6_MYCRO</name>
<sequence length="106" mass="11862">MEAGERALADQQGPEIAPKINLLFHSFNPKAMRQQLDARRAVQTEIAAVPNLELLPVQLEARPVPRTEPHQTVPRRTINCHLQSGFPLSWDGHLNCHLVISGYLPV</sequence>
<dbReference type="Proteomes" id="UP001221757">
    <property type="component" value="Unassembled WGS sequence"/>
</dbReference>